<evidence type="ECO:0000313" key="1">
    <source>
        <dbReference type="EMBL" id="GAA4074472.1"/>
    </source>
</evidence>
<proteinExistence type="predicted"/>
<keyword evidence="2" id="KW-1185">Reference proteome</keyword>
<evidence type="ECO:0000313" key="2">
    <source>
        <dbReference type="Proteomes" id="UP001500367"/>
    </source>
</evidence>
<organism evidence="1 2">
    <name type="scientific">Flavobacterium cheonanense</name>
    <dbReference type="NCBI Taxonomy" id="706183"/>
    <lineage>
        <taxon>Bacteria</taxon>
        <taxon>Pseudomonadati</taxon>
        <taxon>Bacteroidota</taxon>
        <taxon>Flavobacteriia</taxon>
        <taxon>Flavobacteriales</taxon>
        <taxon>Flavobacteriaceae</taxon>
        <taxon>Flavobacterium</taxon>
    </lineage>
</organism>
<gene>
    <name evidence="1" type="ORF">GCM10022389_20040</name>
</gene>
<name>A0ABP7VTY4_9FLAO</name>
<sequence>MTKPKQLIILEKSGYKIIAEGPLLYKYLPERYEHTYTLFNMRVEDTNGNIVTPIIKDIEVGYILEISAAVCMFQGYTIVDNSIYFETHSRDKDSHKFYKITSGINVQCSSDELKLHIEECKLSSIVDNQSFSNYIYDLKSAVNNKDNLNKNEFFSWVGENLIIDLNK</sequence>
<protein>
    <submittedName>
        <fullName evidence="1">Uncharacterized protein</fullName>
    </submittedName>
</protein>
<dbReference type="EMBL" id="BAABCT010000005">
    <property type="protein sequence ID" value="GAA4074472.1"/>
    <property type="molecule type" value="Genomic_DNA"/>
</dbReference>
<comment type="caution">
    <text evidence="1">The sequence shown here is derived from an EMBL/GenBank/DDBJ whole genome shotgun (WGS) entry which is preliminary data.</text>
</comment>
<reference evidence="2" key="1">
    <citation type="journal article" date="2019" name="Int. J. Syst. Evol. Microbiol.">
        <title>The Global Catalogue of Microorganisms (GCM) 10K type strain sequencing project: providing services to taxonomists for standard genome sequencing and annotation.</title>
        <authorList>
            <consortium name="The Broad Institute Genomics Platform"/>
            <consortium name="The Broad Institute Genome Sequencing Center for Infectious Disease"/>
            <person name="Wu L."/>
            <person name="Ma J."/>
        </authorList>
    </citation>
    <scope>NUCLEOTIDE SEQUENCE [LARGE SCALE GENOMIC DNA]</scope>
    <source>
        <strain evidence="2">JCM 17069</strain>
    </source>
</reference>
<dbReference type="RefSeq" id="WP_344816575.1">
    <property type="nucleotide sequence ID" value="NZ_BAABCT010000005.1"/>
</dbReference>
<dbReference type="Proteomes" id="UP001500367">
    <property type="component" value="Unassembled WGS sequence"/>
</dbReference>
<accession>A0ABP7VTY4</accession>